<evidence type="ECO:0000256" key="2">
    <source>
        <dbReference type="ARBA" id="ARBA00022679"/>
    </source>
</evidence>
<dbReference type="InterPro" id="IPR002792">
    <property type="entry name" value="TRAM_dom"/>
</dbReference>
<name>A0A7X2P9W1_9FIRM</name>
<reference evidence="7 8" key="1">
    <citation type="submission" date="2019-08" db="EMBL/GenBank/DDBJ databases">
        <title>In-depth cultivation of the pig gut microbiome towards novel bacterial diversity and tailored functional studies.</title>
        <authorList>
            <person name="Wylensek D."/>
            <person name="Hitch T.C.A."/>
            <person name="Clavel T."/>
        </authorList>
    </citation>
    <scope>NUCLEOTIDE SEQUENCE [LARGE SCALE GENOMIC DNA]</scope>
    <source>
        <strain evidence="7 8">Oil+RF-744-WCA-WT-13</strain>
    </source>
</reference>
<accession>A0A7X2P9W1</accession>
<dbReference type="Gene3D" id="2.40.50.140">
    <property type="entry name" value="Nucleic acid-binding proteins"/>
    <property type="match status" value="1"/>
</dbReference>
<evidence type="ECO:0000256" key="1">
    <source>
        <dbReference type="ARBA" id="ARBA00022603"/>
    </source>
</evidence>
<feature type="binding site" evidence="4">
    <location>
        <position position="352"/>
    </location>
    <ligand>
        <name>S-adenosyl-L-methionine</name>
        <dbReference type="ChEBI" id="CHEBI:59789"/>
    </ligand>
</feature>
<dbReference type="InterPro" id="IPR010280">
    <property type="entry name" value="U5_MeTrfase_fam"/>
</dbReference>
<feature type="domain" description="TRAM" evidence="6">
    <location>
        <begin position="3"/>
        <end position="62"/>
    </location>
</feature>
<dbReference type="PROSITE" id="PS51687">
    <property type="entry name" value="SAM_MT_RNA_M5U"/>
    <property type="match status" value="1"/>
</dbReference>
<dbReference type="PROSITE" id="PS01230">
    <property type="entry name" value="TRMA_1"/>
    <property type="match status" value="1"/>
</dbReference>
<feature type="active site" description="Nucleophile" evidence="4">
    <location>
        <position position="449"/>
    </location>
</feature>
<dbReference type="FunFam" id="3.40.50.150:FF:000009">
    <property type="entry name" value="23S rRNA (Uracil(1939)-C(5))-methyltransferase RlmD"/>
    <property type="match status" value="1"/>
</dbReference>
<dbReference type="Gene3D" id="3.40.50.150">
    <property type="entry name" value="Vaccinia Virus protein VP39"/>
    <property type="match status" value="1"/>
</dbReference>
<dbReference type="CDD" id="cd02440">
    <property type="entry name" value="AdoMet_MTases"/>
    <property type="match status" value="1"/>
</dbReference>
<comment type="similarity">
    <text evidence="4">Belongs to the class I-like SAM-binding methyltransferase superfamily. RNA M5U methyltransferase family.</text>
</comment>
<comment type="caution">
    <text evidence="7">The sequence shown here is derived from an EMBL/GenBank/DDBJ whole genome shotgun (WGS) entry which is preliminary data.</text>
</comment>
<feature type="binding site" evidence="4">
    <location>
        <position position="422"/>
    </location>
    <ligand>
        <name>S-adenosyl-L-methionine</name>
        <dbReference type="ChEBI" id="CHEBI:59789"/>
    </ligand>
</feature>
<organism evidence="7 8">
    <name type="scientific">Bilifractor porci</name>
    <dbReference type="NCBI Taxonomy" id="2606636"/>
    <lineage>
        <taxon>Bacteria</taxon>
        <taxon>Bacillati</taxon>
        <taxon>Bacillota</taxon>
        <taxon>Clostridia</taxon>
        <taxon>Lachnospirales</taxon>
        <taxon>Lachnospiraceae</taxon>
        <taxon>Bilifractor</taxon>
    </lineage>
</organism>
<dbReference type="Pfam" id="PF05958">
    <property type="entry name" value="tRNA_U5-meth_tr"/>
    <property type="match status" value="1"/>
</dbReference>
<feature type="active site" evidence="5">
    <location>
        <position position="449"/>
    </location>
</feature>
<dbReference type="GO" id="GO:0070041">
    <property type="term" value="F:rRNA (uridine-C5-)-methyltransferase activity"/>
    <property type="evidence" value="ECO:0007669"/>
    <property type="project" value="TreeGrafter"/>
</dbReference>
<keyword evidence="1 4" id="KW-0489">Methyltransferase</keyword>
<keyword evidence="3 4" id="KW-0949">S-adenosyl-L-methionine</keyword>
<gene>
    <name evidence="7" type="primary">rlmD</name>
    <name evidence="7" type="ORF">FYJ60_11060</name>
</gene>
<dbReference type="SUPFAM" id="SSF53335">
    <property type="entry name" value="S-adenosyl-L-methionine-dependent methyltransferases"/>
    <property type="match status" value="1"/>
</dbReference>
<feature type="binding site" evidence="4">
    <location>
        <position position="323"/>
    </location>
    <ligand>
        <name>S-adenosyl-L-methionine</name>
        <dbReference type="ChEBI" id="CHEBI:59789"/>
    </ligand>
</feature>
<evidence type="ECO:0000313" key="8">
    <source>
        <dbReference type="Proteomes" id="UP000466864"/>
    </source>
</evidence>
<dbReference type="AlphaFoldDB" id="A0A7X2P9W1"/>
<dbReference type="EC" id="2.1.1.190" evidence="7"/>
<evidence type="ECO:0000313" key="7">
    <source>
        <dbReference type="EMBL" id="MST82846.1"/>
    </source>
</evidence>
<sequence length="493" mass="55328">MHSEKKNETVSLHVTDLGRHGEGIGKTADGYTLFVPGTVPGDEVEALILKAGKTFGYGKLRQIRKASPDRVVPVCPCADSCGGCQLQFMKYEAQLAWKQKKVRDDLIRIGGIQEPPLEPISGMQKKLRYRNKAQFPVGTGKDGKPVAGFYAGHSHRIVPCSDCQLGAKENATVIRVILEWMQEFHIPAYDEQTGNGLVRHVLIRKGTATGEILVCLVINSTAPEKDNRNPGYSQKRRKKKKAEGLRTEWKNELIRRLTEADSFFEEGSFLTGLTINYNPENTNVILGKRTECIWGKPYLLDRLTSEKYGFSVTYQISSQSFYQVNHEQTQKIYEKVLDLAELTGTETVLDLYCGIGTISLYLARRAAHVIGVEIVPQAIEDARKNAELNDIQHAEFFTGRAEKVVPELVRQKNIHADVVVVDPPRKGCDPELLQTILQISPEKIIYVSCDPATLSRDIKYLTENGYRLAYAKPYDQFGMTVHVETVCLLTRIK</sequence>
<evidence type="ECO:0000256" key="3">
    <source>
        <dbReference type="ARBA" id="ARBA00022691"/>
    </source>
</evidence>
<dbReference type="EMBL" id="VUMV01000009">
    <property type="protein sequence ID" value="MST82846.1"/>
    <property type="molecule type" value="Genomic_DNA"/>
</dbReference>
<proteinExistence type="inferred from homology"/>
<dbReference type="InterPro" id="IPR030390">
    <property type="entry name" value="MeTrfase_TrmA_AS"/>
</dbReference>
<dbReference type="Pfam" id="PF01938">
    <property type="entry name" value="TRAM"/>
    <property type="match status" value="1"/>
</dbReference>
<dbReference type="PROSITE" id="PS50926">
    <property type="entry name" value="TRAM"/>
    <property type="match status" value="1"/>
</dbReference>
<keyword evidence="8" id="KW-1185">Reference proteome</keyword>
<dbReference type="PANTHER" id="PTHR11061">
    <property type="entry name" value="RNA M5U METHYLTRANSFERASE"/>
    <property type="match status" value="1"/>
</dbReference>
<dbReference type="Gene3D" id="2.40.50.1070">
    <property type="match status" value="1"/>
</dbReference>
<dbReference type="GO" id="GO:0070475">
    <property type="term" value="P:rRNA base methylation"/>
    <property type="evidence" value="ECO:0007669"/>
    <property type="project" value="TreeGrafter"/>
</dbReference>
<protein>
    <submittedName>
        <fullName evidence="7">23S rRNA (Uracil(1939)-C(5))-methyltransferase RlmD</fullName>
        <ecNumber evidence="7">2.1.1.190</ecNumber>
    </submittedName>
</protein>
<dbReference type="InterPro" id="IPR029063">
    <property type="entry name" value="SAM-dependent_MTases_sf"/>
</dbReference>
<evidence type="ECO:0000256" key="5">
    <source>
        <dbReference type="PROSITE-ProRule" id="PRU10015"/>
    </source>
</evidence>
<evidence type="ECO:0000259" key="6">
    <source>
        <dbReference type="PROSITE" id="PS50926"/>
    </source>
</evidence>
<dbReference type="PANTHER" id="PTHR11061:SF30">
    <property type="entry name" value="TRNA (URACIL(54)-C(5))-METHYLTRANSFERASE"/>
    <property type="match status" value="1"/>
</dbReference>
<evidence type="ECO:0000256" key="4">
    <source>
        <dbReference type="PROSITE-ProRule" id="PRU01024"/>
    </source>
</evidence>
<dbReference type="Proteomes" id="UP000466864">
    <property type="component" value="Unassembled WGS sequence"/>
</dbReference>
<feature type="binding site" evidence="4">
    <location>
        <position position="373"/>
    </location>
    <ligand>
        <name>S-adenosyl-L-methionine</name>
        <dbReference type="ChEBI" id="CHEBI:59789"/>
    </ligand>
</feature>
<dbReference type="RefSeq" id="WP_154458749.1">
    <property type="nucleotide sequence ID" value="NZ_VUMV01000009.1"/>
</dbReference>
<dbReference type="NCBIfam" id="TIGR00479">
    <property type="entry name" value="rumA"/>
    <property type="match status" value="1"/>
</dbReference>
<dbReference type="SUPFAM" id="SSF50249">
    <property type="entry name" value="Nucleic acid-binding proteins"/>
    <property type="match status" value="1"/>
</dbReference>
<dbReference type="InterPro" id="IPR012340">
    <property type="entry name" value="NA-bd_OB-fold"/>
</dbReference>
<keyword evidence="2 4" id="KW-0808">Transferase</keyword>